<dbReference type="GO" id="GO:0006629">
    <property type="term" value="P:lipid metabolic process"/>
    <property type="evidence" value="ECO:0007669"/>
    <property type="project" value="InterPro"/>
</dbReference>
<keyword evidence="4" id="KW-1185">Reference proteome</keyword>
<dbReference type="Proteomes" id="UP000041254">
    <property type="component" value="Unassembled WGS sequence"/>
</dbReference>
<evidence type="ECO:0000313" key="3">
    <source>
        <dbReference type="EMBL" id="CEL92833.1"/>
    </source>
</evidence>
<gene>
    <name evidence="3" type="ORF">Vbra_20140</name>
</gene>
<dbReference type="SUPFAM" id="SSF53474">
    <property type="entry name" value="alpha/beta-Hydrolases"/>
    <property type="match status" value="1"/>
</dbReference>
<feature type="domain" description="Fungal lipase-type" evidence="2">
    <location>
        <begin position="146"/>
        <end position="291"/>
    </location>
</feature>
<dbReference type="VEuPathDB" id="CryptoDB:Vbra_20140"/>
<name>A0A0G4EAZ1_VITBC</name>
<dbReference type="InterPro" id="IPR029058">
    <property type="entry name" value="AB_hydrolase_fold"/>
</dbReference>
<feature type="signal peptide" evidence="1">
    <location>
        <begin position="1"/>
        <end position="20"/>
    </location>
</feature>
<dbReference type="InParanoid" id="A0A0G4EAZ1"/>
<reference evidence="3 4" key="1">
    <citation type="submission" date="2014-11" db="EMBL/GenBank/DDBJ databases">
        <authorList>
            <person name="Zhu J."/>
            <person name="Qi W."/>
            <person name="Song R."/>
        </authorList>
    </citation>
    <scope>NUCLEOTIDE SEQUENCE [LARGE SCALE GENOMIC DNA]</scope>
</reference>
<sequence>MAVLLTTMVAALAVLSAAAASPLRRLAPSEEVCKKTNKQQSLALQMGCLTAASYEDTTAEDYAQEWHLALPIVSKGDAAIVWVKPSPKPSRAPTPEPPYSRMYPKGRLVDAFFQSPDEFEAPESRGWDALRIELDDETWDEAECAISFVGSNDHQDLFNSYHIEPYEPVTDPQGNTYEVHAGFYEEAMSLMESPEWEVWDVMRNSSVCSMGIYFTGFSLGGALASLFHLQQYGPWSDKATLITFGAPPVVTHRSFPPEHTDQDESPPCHSNGVHFQYSSFWAGSDPVPRLFSSSLRHLERIVDLERGVTNRANYETAGGDMCARRLAAEGLPSSSASDDRRSLLLLQGIWNPWQHYLRNYVTMFAELQRVVPSPVTDSNESQETCSYDTRGTCFLLPCWGYGSNVSCQRGRCLCRDNFCFSGGQCRPAAPVAQEAAEKGRLSAEALLSVPAPVLPLVRDV</sequence>
<dbReference type="InterPro" id="IPR051218">
    <property type="entry name" value="Sec_MonoDiacylglyc_Lipase"/>
</dbReference>
<dbReference type="EMBL" id="CDMY01000113">
    <property type="protein sequence ID" value="CEL92833.1"/>
    <property type="molecule type" value="Genomic_DNA"/>
</dbReference>
<organism evidence="3 4">
    <name type="scientific">Vitrella brassicaformis (strain CCMP3155)</name>
    <dbReference type="NCBI Taxonomy" id="1169540"/>
    <lineage>
        <taxon>Eukaryota</taxon>
        <taxon>Sar</taxon>
        <taxon>Alveolata</taxon>
        <taxon>Colpodellida</taxon>
        <taxon>Vitrellaceae</taxon>
        <taxon>Vitrella</taxon>
    </lineage>
</organism>
<evidence type="ECO:0000313" key="4">
    <source>
        <dbReference type="Proteomes" id="UP000041254"/>
    </source>
</evidence>
<keyword evidence="1" id="KW-0732">Signal</keyword>
<evidence type="ECO:0000259" key="2">
    <source>
        <dbReference type="Pfam" id="PF01764"/>
    </source>
</evidence>
<protein>
    <recommendedName>
        <fullName evidence="2">Fungal lipase-type domain-containing protein</fullName>
    </recommendedName>
</protein>
<dbReference type="InterPro" id="IPR002921">
    <property type="entry name" value="Fungal_lipase-type"/>
</dbReference>
<evidence type="ECO:0000256" key="1">
    <source>
        <dbReference type="SAM" id="SignalP"/>
    </source>
</evidence>
<dbReference type="Pfam" id="PF01764">
    <property type="entry name" value="Lipase_3"/>
    <property type="match status" value="1"/>
</dbReference>
<proteinExistence type="predicted"/>
<dbReference type="AlphaFoldDB" id="A0A0G4EAZ1"/>
<accession>A0A0G4EAZ1</accession>
<feature type="chain" id="PRO_5005187376" description="Fungal lipase-type domain-containing protein" evidence="1">
    <location>
        <begin position="21"/>
        <end position="460"/>
    </location>
</feature>
<dbReference type="OrthoDB" id="438440at2759"/>
<dbReference type="PANTHER" id="PTHR45856">
    <property type="entry name" value="ALPHA/BETA-HYDROLASES SUPERFAMILY PROTEIN"/>
    <property type="match status" value="1"/>
</dbReference>
<dbReference type="PANTHER" id="PTHR45856:SF24">
    <property type="entry name" value="FUNGAL LIPASE-LIKE DOMAIN-CONTAINING PROTEIN"/>
    <property type="match status" value="1"/>
</dbReference>
<dbReference type="Gene3D" id="3.40.50.1820">
    <property type="entry name" value="alpha/beta hydrolase"/>
    <property type="match status" value="1"/>
</dbReference>